<protein>
    <submittedName>
        <fullName evidence="2">Uncharacterized protein</fullName>
    </submittedName>
</protein>
<sequence>MRRVAFSLATVGIIGNLAYGFSSSSPSSLSSATHSLHTSPISAMKRQARPFGVNPFDDRSHPAGKAAASVVRGGETESTDGGVNAVTNFGNAVASFWAAGGVAMILLNSIRRIVPIAMEPFQAAGKAAVDGAASSVQPLTQFQLAAYVLTCIWFAYVEGYKGFQRKFSPMVVNRSFTLKFGESPFHHFLFGPFYAMGLFHATKKRMIVSWSVSFGVAAIVVAVKKLPYPWRNVVDAGVVVGLSWGTLSILLSYIKSLATGEMPEGSDPALPEKK</sequence>
<proteinExistence type="predicted"/>
<reference evidence="2" key="1">
    <citation type="submission" date="2021-01" db="EMBL/GenBank/DDBJ databases">
        <authorList>
            <person name="Corre E."/>
            <person name="Pelletier E."/>
            <person name="Niang G."/>
            <person name="Scheremetjew M."/>
            <person name="Finn R."/>
            <person name="Kale V."/>
            <person name="Holt S."/>
            <person name="Cochrane G."/>
            <person name="Meng A."/>
            <person name="Brown T."/>
            <person name="Cohen L."/>
        </authorList>
    </citation>
    <scope>NUCLEOTIDE SEQUENCE</scope>
    <source>
        <strain evidence="2">Pop2</strain>
    </source>
</reference>
<keyword evidence="1" id="KW-0812">Transmembrane</keyword>
<name>A0A6U3NTH4_9STRA</name>
<accession>A0A6U3NTH4</accession>
<evidence type="ECO:0000256" key="1">
    <source>
        <dbReference type="SAM" id="Phobius"/>
    </source>
</evidence>
<organism evidence="2">
    <name type="scientific">Ditylum brightwellii</name>
    <dbReference type="NCBI Taxonomy" id="49249"/>
    <lineage>
        <taxon>Eukaryota</taxon>
        <taxon>Sar</taxon>
        <taxon>Stramenopiles</taxon>
        <taxon>Ochrophyta</taxon>
        <taxon>Bacillariophyta</taxon>
        <taxon>Mediophyceae</taxon>
        <taxon>Lithodesmiophycidae</taxon>
        <taxon>Lithodesmiales</taxon>
        <taxon>Lithodesmiaceae</taxon>
        <taxon>Ditylum</taxon>
    </lineage>
</organism>
<keyword evidence="1" id="KW-1133">Transmembrane helix</keyword>
<feature type="transmembrane region" description="Helical" evidence="1">
    <location>
        <begin position="233"/>
        <end position="254"/>
    </location>
</feature>
<dbReference type="AlphaFoldDB" id="A0A6U3NTH4"/>
<gene>
    <name evidence="2" type="ORF">DBRI1063_LOCUS922</name>
</gene>
<keyword evidence="1" id="KW-0472">Membrane</keyword>
<evidence type="ECO:0000313" key="2">
    <source>
        <dbReference type="EMBL" id="CAD9314516.1"/>
    </source>
</evidence>
<feature type="transmembrane region" description="Helical" evidence="1">
    <location>
        <begin position="144"/>
        <end position="163"/>
    </location>
</feature>
<dbReference type="EMBL" id="HBGN01001403">
    <property type="protein sequence ID" value="CAD9314516.1"/>
    <property type="molecule type" value="Transcribed_RNA"/>
</dbReference>
<feature type="transmembrane region" description="Helical" evidence="1">
    <location>
        <begin position="207"/>
        <end position="226"/>
    </location>
</feature>